<dbReference type="RefSeq" id="WP_261294585.1">
    <property type="nucleotide sequence ID" value="NZ_JANQBK010000008.1"/>
</dbReference>
<dbReference type="Pfam" id="PF13469">
    <property type="entry name" value="Sulfotransfer_3"/>
    <property type="match status" value="1"/>
</dbReference>
<organism evidence="1 2">
    <name type="scientific">Sphingomonas hylomeconis</name>
    <dbReference type="NCBI Taxonomy" id="1395958"/>
    <lineage>
        <taxon>Bacteria</taxon>
        <taxon>Pseudomonadati</taxon>
        <taxon>Pseudomonadota</taxon>
        <taxon>Alphaproteobacteria</taxon>
        <taxon>Sphingomonadales</taxon>
        <taxon>Sphingomonadaceae</taxon>
        <taxon>Sphingomonas</taxon>
    </lineage>
</organism>
<reference evidence="2" key="1">
    <citation type="journal article" date="2019" name="Int. J. Syst. Evol. Microbiol.">
        <title>The Global Catalogue of Microorganisms (GCM) 10K type strain sequencing project: providing services to taxonomists for standard genome sequencing and annotation.</title>
        <authorList>
            <consortium name="The Broad Institute Genomics Platform"/>
            <consortium name="The Broad Institute Genome Sequencing Center for Infectious Disease"/>
            <person name="Wu L."/>
            <person name="Ma J."/>
        </authorList>
    </citation>
    <scope>NUCLEOTIDE SEQUENCE [LARGE SCALE GENOMIC DNA]</scope>
    <source>
        <strain evidence="2">KCTC 42739</strain>
    </source>
</reference>
<protein>
    <submittedName>
        <fullName evidence="1">Sulfotransferase family protein</fullName>
        <ecNumber evidence="1">2.8.2.-</ecNumber>
    </submittedName>
</protein>
<dbReference type="GO" id="GO:0016740">
    <property type="term" value="F:transferase activity"/>
    <property type="evidence" value="ECO:0007669"/>
    <property type="project" value="UniProtKB-KW"/>
</dbReference>
<accession>A0ABV7SY97</accession>
<comment type="caution">
    <text evidence="1">The sequence shown here is derived from an EMBL/GenBank/DDBJ whole genome shotgun (WGS) entry which is preliminary data.</text>
</comment>
<gene>
    <name evidence="1" type="ORF">ACFONA_17600</name>
</gene>
<evidence type="ECO:0000313" key="1">
    <source>
        <dbReference type="EMBL" id="MFC3581988.1"/>
    </source>
</evidence>
<dbReference type="Gene3D" id="3.40.50.300">
    <property type="entry name" value="P-loop containing nucleotide triphosphate hydrolases"/>
    <property type="match status" value="1"/>
</dbReference>
<dbReference type="SUPFAM" id="SSF52540">
    <property type="entry name" value="P-loop containing nucleoside triphosphate hydrolases"/>
    <property type="match status" value="1"/>
</dbReference>
<proteinExistence type="predicted"/>
<dbReference type="Proteomes" id="UP001595713">
    <property type="component" value="Unassembled WGS sequence"/>
</dbReference>
<keyword evidence="1" id="KW-0808">Transferase</keyword>
<dbReference type="InterPro" id="IPR027417">
    <property type="entry name" value="P-loop_NTPase"/>
</dbReference>
<sequence length="306" mass="33999">MIARRYEQRLSDAELLARLSNMTMILSAPRSGSTLLFDLLARTPGALTIGGESHVVYRQFPQLAAENAAFDSGMLDARHADPATIRQFRCAFLAMLRDDTGRLLYDLPDRQAVGRPIIEKTPRNALALPFLEAVFPAARFVFLYRHPADVIASLIEGWETGLRTGQFVTYRHLPGWDRAAWCFALPRGWRTLRGRSLAEIAAFQWDACNRAIVDRVRAAPDAAQAISYAELVADPAATMSRLGAWLGLGAAGERWRAKPLPISASTVSPPAPDKWLARRQEVSAVLEPMMPLWHEIEAWRRATLAG</sequence>
<evidence type="ECO:0000313" key="2">
    <source>
        <dbReference type="Proteomes" id="UP001595713"/>
    </source>
</evidence>
<dbReference type="EMBL" id="JBHRXP010000009">
    <property type="protein sequence ID" value="MFC3581988.1"/>
    <property type="molecule type" value="Genomic_DNA"/>
</dbReference>
<keyword evidence="2" id="KW-1185">Reference proteome</keyword>
<dbReference type="EC" id="2.8.2.-" evidence="1"/>
<name>A0ABV7SY97_9SPHN</name>